<dbReference type="Gene3D" id="3.30.70.940">
    <property type="entry name" value="NusG, N-terminal domain"/>
    <property type="match status" value="1"/>
</dbReference>
<dbReference type="CDD" id="cd06081">
    <property type="entry name" value="KOW_Spt5_1"/>
    <property type="match status" value="1"/>
</dbReference>
<proteinExistence type="inferred from homology"/>
<dbReference type="Gene3D" id="2.160.20.10">
    <property type="entry name" value="Single-stranded right-handed beta-helix, Pectin lyase-like"/>
    <property type="match status" value="1"/>
</dbReference>
<feature type="domain" description="KOW" evidence="12">
    <location>
        <begin position="840"/>
        <end position="867"/>
    </location>
</feature>
<reference evidence="13 14" key="1">
    <citation type="submission" date="2024-02" db="EMBL/GenBank/DDBJ databases">
        <authorList>
            <person name="Chen Y."/>
            <person name="Shah S."/>
            <person name="Dougan E. K."/>
            <person name="Thang M."/>
            <person name="Chan C."/>
        </authorList>
    </citation>
    <scope>NUCLEOTIDE SEQUENCE [LARGE SCALE GENOMIC DNA]</scope>
</reference>
<dbReference type="Pfam" id="PF23290">
    <property type="entry name" value="KOW5_SPT5"/>
    <property type="match status" value="1"/>
</dbReference>
<accession>A0ABP0Q8Z8</accession>
<evidence type="ECO:0000256" key="9">
    <source>
        <dbReference type="SAM" id="Coils"/>
    </source>
</evidence>
<dbReference type="SUPFAM" id="SSF50104">
    <property type="entry name" value="Translation proteins SH3-like domain"/>
    <property type="match status" value="1"/>
</dbReference>
<comment type="similarity">
    <text evidence="3 8">Belongs to the glycosyl hydrolase 28 family.</text>
</comment>
<evidence type="ECO:0000313" key="14">
    <source>
        <dbReference type="Proteomes" id="UP001642484"/>
    </source>
</evidence>
<dbReference type="Pfam" id="PF03439">
    <property type="entry name" value="Spt5-NGN"/>
    <property type="match status" value="1"/>
</dbReference>
<feature type="region of interest" description="Disordered" evidence="10">
    <location>
        <begin position="799"/>
        <end position="838"/>
    </location>
</feature>
<dbReference type="InterPro" id="IPR012334">
    <property type="entry name" value="Pectin_lyas_fold"/>
</dbReference>
<dbReference type="PANTHER" id="PTHR11125:SF7">
    <property type="entry name" value="TRANSCRIPTION ELONGATION FACTOR SPT5"/>
    <property type="match status" value="1"/>
</dbReference>
<feature type="domain" description="KOW" evidence="12">
    <location>
        <begin position="678"/>
        <end position="705"/>
    </location>
</feature>
<evidence type="ECO:0000256" key="10">
    <source>
        <dbReference type="SAM" id="MobiDB-lite"/>
    </source>
</evidence>
<dbReference type="InterPro" id="IPR039659">
    <property type="entry name" value="SPT5"/>
</dbReference>
<keyword evidence="7 8" id="KW-0326">Glycosidase</keyword>
<dbReference type="InterPro" id="IPR000743">
    <property type="entry name" value="Glyco_hydro_28"/>
</dbReference>
<keyword evidence="11" id="KW-0732">Signal</keyword>
<dbReference type="Gene3D" id="2.30.30.30">
    <property type="match status" value="1"/>
</dbReference>
<feature type="coiled-coil region" evidence="9">
    <location>
        <begin position="503"/>
        <end position="559"/>
    </location>
</feature>
<sequence length="1314" mass="146523">MWIFSAGFLVTRSCLLVHWAQVVHSSSPAMAIFRALHPLALLACLSAARVIDLEKDLGAKPEDASEATERFNGQKLNESFAQMQPGDRLLIPAKRFHVMGGIQARNLSDVVIQLDGTLVFSERTKDWPRTATGGVLACMRFENLVNVTFTSAGRGTLDGQGAAWWGFIRYLVHEENRPRLWEMSQIKNVLVERLFLKNAPYWTTSFGGVDGLEIRESDILNERTKHKGHDVYNLGALNTDGWDISGTNVWVHHSKVWNQDDCFTVKGTSSNMLFENIEASGLGLTIGSEGGNDHVSNITFRNVYMDRTFKGIYMKFRDGTPEGQLTIIENITYENIYMKEPEQWAIWIGPAQQSDSREFWKGHPCSLLWPAVPGATCSAAQRGLYRNILIKNVTVDNPKNQPGVILADKAYPMQNLTFDGVKVINWKGNKKNLQYKICDGVDATAKAIGGTDPVPSCFPQAEAESQFADLEAEEVGGSGGEEDEGIDEELIDDTGAPMTDAGRAKLRKKMNQELQELKEDLAARGPLAGAARLFSSQRLDEMEQRYQEMEDRAKRGEDISQLQVPLEAVKQTVTVPEDKDPRLWCLKTFGNEQELCIKLMWKAFEELKSGQTVPVYSVFHVPYVKGYIYLEAHREADVRRFTKGINGVSQYTGLSLVPLDQMAGVFSAAVAHAQKVKVIQQGDWVRLKRGPYRGDLAQVAEIDDDSHTLKIKPRMSGGQVAKNNKKIFPPKWFHKGDVEATGQVVVNVEPRRTNQGWKHFYVVDGELYRDGFVYKTFRSSAFVFGSDVRPNEYELADWRNAPPISEQVRPPRDLPQSKEEEDRERMPPPPLPVRKDRGPILEDGEQVIVHSGDLKNLRASVTKAIFGSPTVLIRPLNVDVTSELSIANSRLCKYFEIGDYVTVMSGDHVGDAGHVEQVELGPSKTWGSHATARILTADYSSFRASLNDLRRSRQKPESHQKVGEFRVGQLVMVAGQDTRAIIVRLEAGDRAMVLGPNARKTYVSLAELQPVQLPRRSIYKLHSWCEDKKQHRLVPGCVVKAPQSYSGGFPVTSEVLYIHQGWVFLRAIEGLVGERAYLVAPGDKCEYVWDPDDLPKGKGRGKGGQRMKIKIPEKTEEELSSKTFSFGIKMASQLSFLRPTWYKQIGLSERQRGGPTGGILSRGSSVKITGGNYKGMRGEIRDLLEDRVRISLLSAPKLVEVSVNDVREDDYTMQIESDHLRGATYRAGPRTPSAAPMPAPKVKKSAEQEIADGIDKVPMPTDDQAWDPLWLELGSGDTSAPITPALSIVSTSRRRRKTRLDANLMAETEAVAAA</sequence>
<evidence type="ECO:0000256" key="8">
    <source>
        <dbReference type="RuleBase" id="RU361169"/>
    </source>
</evidence>
<organism evidence="13 14">
    <name type="scientific">Durusdinium trenchii</name>
    <dbReference type="NCBI Taxonomy" id="1381693"/>
    <lineage>
        <taxon>Eukaryota</taxon>
        <taxon>Sar</taxon>
        <taxon>Alveolata</taxon>
        <taxon>Dinophyceae</taxon>
        <taxon>Suessiales</taxon>
        <taxon>Symbiodiniaceae</taxon>
        <taxon>Durusdinium</taxon>
    </lineage>
</organism>
<evidence type="ECO:0000256" key="7">
    <source>
        <dbReference type="ARBA" id="ARBA00023295"/>
    </source>
</evidence>
<name>A0ABP0Q8Z8_9DINO</name>
<keyword evidence="5" id="KW-0804">Transcription</keyword>
<evidence type="ECO:0000256" key="1">
    <source>
        <dbReference type="ARBA" id="ARBA00004123"/>
    </source>
</evidence>
<evidence type="ECO:0000256" key="5">
    <source>
        <dbReference type="ARBA" id="ARBA00023163"/>
    </source>
</evidence>
<comment type="subcellular location">
    <subcellularLocation>
        <location evidence="1">Nucleus</location>
    </subcellularLocation>
</comment>
<dbReference type="EMBL" id="CAXAMN010024228">
    <property type="protein sequence ID" value="CAK9084718.1"/>
    <property type="molecule type" value="Genomic_DNA"/>
</dbReference>
<dbReference type="InterPro" id="IPR036735">
    <property type="entry name" value="NGN_dom_sf"/>
</dbReference>
<dbReference type="InterPro" id="IPR005100">
    <property type="entry name" value="NGN-domain"/>
</dbReference>
<evidence type="ECO:0000259" key="12">
    <source>
        <dbReference type="SMART" id="SM00739"/>
    </source>
</evidence>
<dbReference type="InterPro" id="IPR008991">
    <property type="entry name" value="Translation_prot_SH3-like_sf"/>
</dbReference>
<dbReference type="PANTHER" id="PTHR11125">
    <property type="entry name" value="SUPPRESSOR OF TY 5"/>
    <property type="match status" value="1"/>
</dbReference>
<evidence type="ECO:0000256" key="11">
    <source>
        <dbReference type="SAM" id="SignalP"/>
    </source>
</evidence>
<dbReference type="Proteomes" id="UP001642484">
    <property type="component" value="Unassembled WGS sequence"/>
</dbReference>
<protein>
    <recommendedName>
        <fullName evidence="12">KOW domain-containing protein</fullName>
    </recommendedName>
</protein>
<dbReference type="CDD" id="cd09888">
    <property type="entry name" value="NGN_Euk"/>
    <property type="match status" value="1"/>
</dbReference>
<comment type="similarity">
    <text evidence="2">Belongs to the SPT5 family.</text>
</comment>
<keyword evidence="4 8" id="KW-0378">Hydrolase</keyword>
<evidence type="ECO:0000256" key="6">
    <source>
        <dbReference type="ARBA" id="ARBA00023242"/>
    </source>
</evidence>
<feature type="signal peptide" evidence="11">
    <location>
        <begin position="1"/>
        <end position="25"/>
    </location>
</feature>
<evidence type="ECO:0000256" key="3">
    <source>
        <dbReference type="ARBA" id="ARBA00008834"/>
    </source>
</evidence>
<evidence type="ECO:0000256" key="2">
    <source>
        <dbReference type="ARBA" id="ARBA00006956"/>
    </source>
</evidence>
<dbReference type="InterPro" id="IPR041973">
    <property type="entry name" value="KOW_Spt5_1"/>
</dbReference>
<keyword evidence="14" id="KW-1185">Reference proteome</keyword>
<feature type="chain" id="PRO_5045273303" description="KOW domain-containing protein" evidence="11">
    <location>
        <begin position="26"/>
        <end position="1314"/>
    </location>
</feature>
<feature type="domain" description="KOW" evidence="12">
    <location>
        <begin position="1159"/>
        <end position="1186"/>
    </location>
</feature>
<gene>
    <name evidence="13" type="ORF">CCMP2556_LOCUS41184</name>
</gene>
<evidence type="ECO:0000313" key="13">
    <source>
        <dbReference type="EMBL" id="CAK9084718.1"/>
    </source>
</evidence>
<dbReference type="Pfam" id="PF23042">
    <property type="entry name" value="KOW1_SPT5"/>
    <property type="match status" value="1"/>
</dbReference>
<comment type="caution">
    <text evidence="13">The sequence shown here is derived from an EMBL/GenBank/DDBJ whole genome shotgun (WGS) entry which is preliminary data.</text>
</comment>
<dbReference type="InterPro" id="IPR039385">
    <property type="entry name" value="NGN_Euk"/>
</dbReference>
<keyword evidence="6" id="KW-0539">Nucleus</keyword>
<dbReference type="InterPro" id="IPR014722">
    <property type="entry name" value="Rib_uL2_dom2"/>
</dbReference>
<dbReference type="SUPFAM" id="SSF51126">
    <property type="entry name" value="Pectin lyase-like"/>
    <property type="match status" value="1"/>
</dbReference>
<feature type="compositionally biased region" description="Basic and acidic residues" evidence="10">
    <location>
        <begin position="809"/>
        <end position="826"/>
    </location>
</feature>
<evidence type="ECO:0000256" key="4">
    <source>
        <dbReference type="ARBA" id="ARBA00022801"/>
    </source>
</evidence>
<dbReference type="Pfam" id="PF00295">
    <property type="entry name" value="Glyco_hydro_28"/>
    <property type="match status" value="1"/>
</dbReference>
<dbReference type="SMART" id="SM00739">
    <property type="entry name" value="KOW"/>
    <property type="match status" value="4"/>
</dbReference>
<dbReference type="InterPro" id="IPR041978">
    <property type="entry name" value="KOW_Spt5_5"/>
</dbReference>
<dbReference type="InterPro" id="IPR011050">
    <property type="entry name" value="Pectin_lyase_fold/virulence"/>
</dbReference>
<keyword evidence="9" id="KW-0175">Coiled coil</keyword>
<feature type="domain" description="KOW" evidence="12">
    <location>
        <begin position="894"/>
        <end position="921"/>
    </location>
</feature>
<dbReference type="InterPro" id="IPR005824">
    <property type="entry name" value="KOW"/>
</dbReference>